<feature type="coiled-coil region" evidence="1">
    <location>
        <begin position="2"/>
        <end position="29"/>
    </location>
</feature>
<dbReference type="RefSeq" id="WP_024496009.1">
    <property type="nucleotide sequence ID" value="NZ_AWGA01000049.1"/>
</dbReference>
<dbReference type="InterPro" id="IPR038338">
    <property type="entry name" value="PriC_sf"/>
</dbReference>
<name>A0AB94ICU5_9GAMM</name>
<evidence type="ECO:0000313" key="3">
    <source>
        <dbReference type="Proteomes" id="UP000506160"/>
    </source>
</evidence>
<keyword evidence="3" id="KW-1185">Reference proteome</keyword>
<keyword evidence="1" id="KW-0175">Coiled coil</keyword>
<organism evidence="2 3">
    <name type="scientific">Candidatus Schmidhempelia bombi str. Bimp</name>
    <dbReference type="NCBI Taxonomy" id="1387197"/>
    <lineage>
        <taxon>Bacteria</taxon>
        <taxon>Pseudomonadati</taxon>
        <taxon>Pseudomonadota</taxon>
        <taxon>Gammaproteobacteria</taxon>
        <taxon>Orbales</taxon>
        <taxon>Orbaceae</taxon>
        <taxon>Candidatus Schmidhempelia</taxon>
    </lineage>
</organism>
<evidence type="ECO:0008006" key="4">
    <source>
        <dbReference type="Google" id="ProtNLM"/>
    </source>
</evidence>
<dbReference type="Gene3D" id="1.20.1270.340">
    <property type="match status" value="1"/>
</dbReference>
<comment type="caution">
    <text evidence="2">The sequence shown here is derived from an EMBL/GenBank/DDBJ whole genome shotgun (WGS) entry which is preliminary data.</text>
</comment>
<dbReference type="Pfam" id="PF07445">
    <property type="entry name" value="PriC"/>
    <property type="match status" value="1"/>
</dbReference>
<protein>
    <recommendedName>
        <fullName evidence="4">Prephenate dehydrogenase</fullName>
    </recommendedName>
</protein>
<dbReference type="AlphaFoldDB" id="A0AB94ICU5"/>
<sequence length="184" mass="21884">MIRNDTNLFNRLTQQLEQLSQKIACVTDNETEYLFDPHLFQPPTQIKGQLSILQHYLAQIKKNVAYLKQTIDNDQPEKVAYLTEKITNQIIAMHRELATQSLRKIPPVKVKETRYETHCRYLEYQRRLNSMKQELEYTLNTTTYSTQRQHIIQKIAALDVRLYRCQQAIAKLEKQLEKDNINFN</sequence>
<dbReference type="EMBL" id="AWGA01000049">
    <property type="protein sequence ID" value="TEA27245.1"/>
    <property type="molecule type" value="Genomic_DNA"/>
</dbReference>
<dbReference type="InterPro" id="IPR010890">
    <property type="entry name" value="PriC"/>
</dbReference>
<evidence type="ECO:0000256" key="1">
    <source>
        <dbReference type="SAM" id="Coils"/>
    </source>
</evidence>
<accession>A0AB94ICU5</accession>
<gene>
    <name evidence="2" type="ORF">O970_04770</name>
</gene>
<proteinExistence type="predicted"/>
<dbReference type="Proteomes" id="UP000506160">
    <property type="component" value="Unassembled WGS sequence"/>
</dbReference>
<evidence type="ECO:0000313" key="2">
    <source>
        <dbReference type="EMBL" id="TEA27245.1"/>
    </source>
</evidence>
<reference evidence="2 3" key="1">
    <citation type="journal article" date="2014" name="Appl. Environ. Microbiol.">
        <title>Genomic features of a bumble bee symbiont reflect its host environment.</title>
        <authorList>
            <person name="Martinson V.G."/>
            <person name="Magoc T."/>
            <person name="Koch H."/>
            <person name="Salzberg S.L."/>
            <person name="Moran N.A."/>
        </authorList>
    </citation>
    <scope>NUCLEOTIDE SEQUENCE [LARGE SCALE GENOMIC DNA]</scope>
    <source>
        <strain evidence="2 3">Bimp</strain>
    </source>
</reference>